<gene>
    <name evidence="9" type="ORF">Phou_102730</name>
</gene>
<feature type="domain" description="Glucose-6-phosphate dehydrogenase assembly protein OpcA C-terminal" evidence="8">
    <location>
        <begin position="165"/>
        <end position="295"/>
    </location>
</feature>
<evidence type="ECO:0000256" key="3">
    <source>
        <dbReference type="ARBA" id="ARBA00004961"/>
    </source>
</evidence>
<evidence type="ECO:0000256" key="1">
    <source>
        <dbReference type="ARBA" id="ARBA00000832"/>
    </source>
</evidence>
<dbReference type="Gene3D" id="3.40.50.1360">
    <property type="match status" value="1"/>
</dbReference>
<dbReference type="UniPathway" id="UPA00115">
    <property type="reaction ID" value="UER00409"/>
</dbReference>
<evidence type="ECO:0000259" key="6">
    <source>
        <dbReference type="Pfam" id="PF01182"/>
    </source>
</evidence>
<comment type="catalytic activity">
    <reaction evidence="1">
        <text>6-phospho-D-glucono-1,5-lactone + H2O = 6-phospho-D-gluconate + H(+)</text>
        <dbReference type="Rhea" id="RHEA:12556"/>
        <dbReference type="ChEBI" id="CHEBI:15377"/>
        <dbReference type="ChEBI" id="CHEBI:15378"/>
        <dbReference type="ChEBI" id="CHEBI:57955"/>
        <dbReference type="ChEBI" id="CHEBI:58759"/>
        <dbReference type="EC" id="3.1.1.31"/>
    </reaction>
</comment>
<dbReference type="InterPro" id="IPR005900">
    <property type="entry name" value="6-phosphogluconolactonase_DevB"/>
</dbReference>
<dbReference type="InterPro" id="IPR046801">
    <property type="entry name" value="OpcA_G6PD_N"/>
</dbReference>
<dbReference type="Proteomes" id="UP000482800">
    <property type="component" value="Unassembled WGS sequence"/>
</dbReference>
<evidence type="ECO:0000256" key="2">
    <source>
        <dbReference type="ARBA" id="ARBA00002681"/>
    </source>
</evidence>
<protein>
    <recommendedName>
        <fullName evidence="5">6-phosphogluconolactonase</fullName>
        <ecNumber evidence="4">3.1.1.31</ecNumber>
    </recommendedName>
</protein>
<dbReference type="InterPro" id="IPR004555">
    <property type="entry name" value="G6PDH_assembly_OpcA"/>
</dbReference>
<dbReference type="InterPro" id="IPR046802">
    <property type="entry name" value="OpcA_G6PD_C"/>
</dbReference>
<dbReference type="Pfam" id="PF01182">
    <property type="entry name" value="Glucosamine_iso"/>
    <property type="match status" value="1"/>
</dbReference>
<comment type="caution">
    <text evidence="9">The sequence shown here is derived from an EMBL/GenBank/DDBJ whole genome shotgun (WGS) entry which is preliminary data.</text>
</comment>
<evidence type="ECO:0000313" key="9">
    <source>
        <dbReference type="EMBL" id="GFJ86093.1"/>
    </source>
</evidence>
<comment type="function">
    <text evidence="2">Hydrolysis of 6-phosphogluconolactone to 6-phosphogluconate.</text>
</comment>
<dbReference type="NCBIfam" id="TIGR01198">
    <property type="entry name" value="pgl"/>
    <property type="match status" value="1"/>
</dbReference>
<dbReference type="AlphaFoldDB" id="A0A6V8KLU3"/>
<organism evidence="9 10">
    <name type="scientific">Phytohabitans houttuyneae</name>
    <dbReference type="NCBI Taxonomy" id="1076126"/>
    <lineage>
        <taxon>Bacteria</taxon>
        <taxon>Bacillati</taxon>
        <taxon>Actinomycetota</taxon>
        <taxon>Actinomycetes</taxon>
        <taxon>Micromonosporales</taxon>
        <taxon>Micromonosporaceae</taxon>
    </lineage>
</organism>
<dbReference type="InterPro" id="IPR037171">
    <property type="entry name" value="NagB/RpiA_transferase-like"/>
</dbReference>
<dbReference type="PANTHER" id="PTHR38658:SF1">
    <property type="entry name" value="OXPP CYCLE PROTEIN OPCA-RELATED"/>
    <property type="match status" value="1"/>
</dbReference>
<feature type="domain" description="Glucosamine/galactosamine-6-phosphate isomerase" evidence="6">
    <location>
        <begin position="415"/>
        <end position="642"/>
    </location>
</feature>
<dbReference type="SUPFAM" id="SSF100950">
    <property type="entry name" value="NagB/RpiA/CoA transferase-like"/>
    <property type="match status" value="1"/>
</dbReference>
<dbReference type="EC" id="3.1.1.31" evidence="4"/>
<dbReference type="PANTHER" id="PTHR38658">
    <property type="entry name" value="OXPP CYCLE PROTEIN OPCA-RELATED"/>
    <property type="match status" value="1"/>
</dbReference>
<name>A0A6V8KLU3_9ACTN</name>
<dbReference type="Pfam" id="PF20171">
    <property type="entry name" value="OpcA_G6PD_C"/>
    <property type="match status" value="1"/>
</dbReference>
<proteinExistence type="predicted"/>
<reference evidence="9 10" key="2">
    <citation type="submission" date="2020-03" db="EMBL/GenBank/DDBJ databases">
        <authorList>
            <person name="Ichikawa N."/>
            <person name="Kimura A."/>
            <person name="Kitahashi Y."/>
            <person name="Uohara A."/>
        </authorList>
    </citation>
    <scope>NUCLEOTIDE SEQUENCE [LARGE SCALE GENOMIC DNA]</scope>
    <source>
        <strain evidence="9 10">NBRC 108639</strain>
    </source>
</reference>
<dbReference type="Pfam" id="PF10128">
    <property type="entry name" value="OpcA_G6PD_assem"/>
    <property type="match status" value="1"/>
</dbReference>
<dbReference type="CDD" id="cd01400">
    <property type="entry name" value="6PGL"/>
    <property type="match status" value="1"/>
</dbReference>
<dbReference type="InterPro" id="IPR006148">
    <property type="entry name" value="Glc/Gal-6P_isomerase"/>
</dbReference>
<accession>A0A6V8KLU3</accession>
<evidence type="ECO:0000256" key="5">
    <source>
        <dbReference type="ARBA" id="ARBA00020337"/>
    </source>
</evidence>
<reference evidence="9 10" key="1">
    <citation type="submission" date="2020-03" db="EMBL/GenBank/DDBJ databases">
        <title>Whole genome shotgun sequence of Phytohabitans houttuyneae NBRC 108639.</title>
        <authorList>
            <person name="Komaki H."/>
            <person name="Tamura T."/>
        </authorList>
    </citation>
    <scope>NUCLEOTIDE SEQUENCE [LARGE SCALE GENOMIC DNA]</scope>
    <source>
        <strain evidence="9 10">NBRC 108639</strain>
    </source>
</reference>
<dbReference type="EMBL" id="BLPF01000005">
    <property type="protein sequence ID" value="GFJ86093.1"/>
    <property type="molecule type" value="Genomic_DNA"/>
</dbReference>
<keyword evidence="10" id="KW-1185">Reference proteome</keyword>
<comment type="pathway">
    <text evidence="3">Carbohydrate degradation; pentose phosphate pathway; D-ribulose 5-phosphate from D-glucose 6-phosphate (oxidative stage): step 2/3.</text>
</comment>
<dbReference type="GO" id="GO:0017057">
    <property type="term" value="F:6-phosphogluconolactonase activity"/>
    <property type="evidence" value="ECO:0007669"/>
    <property type="project" value="UniProtKB-EC"/>
</dbReference>
<evidence type="ECO:0000259" key="8">
    <source>
        <dbReference type="Pfam" id="PF20171"/>
    </source>
</evidence>
<evidence type="ECO:0000313" key="10">
    <source>
        <dbReference type="Proteomes" id="UP000482800"/>
    </source>
</evidence>
<dbReference type="GO" id="GO:0005975">
    <property type="term" value="P:carbohydrate metabolic process"/>
    <property type="evidence" value="ECO:0007669"/>
    <property type="project" value="InterPro"/>
</dbReference>
<sequence>MIGLWDTTGNEVVKALAAERRSAGGVASGMALSLIVVVDEKRVREAEAAATIAASQHPCRLLMVVRSDFERPINRLDAEIVVGGRLGPCEAVVMRMYGRLALHAESVVMPLLVPDVPVVTWWHGEPPELIANDFLGVVADRRITDTGQADDRIAALRQRASDYAPGDTDLAWTRITPWRTLLAGAFDTLDTRVTGATIVAPASDPTAALMSGWLTARLGIQPELVATNDFPRLRSVTLKCASGDVLSLTREDSMATFSRSGHADRNLPLVRRPTGEELAEELRRLDSDQIYADALGRGHVCPSWTVARTSGCTSGRTRCSHRALRSPPRYRRRRVRPLFPARPLFRTRPLRARPLFRVRALFQARLLRARLLRARVLSRARALRARALSRAPARRAPLRRVVPSMGETNVVVHADAKVLAQAAAARLVVKLIDAQAARGFAGIVLTGGRIAAAVYEAVRDLPARDAVDWSRVDVWWGDERFLPSGDPDRNETQAREALLEALPLDPARVHPMPPSDGPDGNDPEAAAARYAKALATAAKPGTAQLPHFDVLMLGVGEDGHVASIFPEHPAAYETRVVSAVRGSPKPPPVRVSLTLPTINTAEEVWLMAAGPEKADAVGMAMAGGGPVQVPASGVHGVERTLWLLDRAAAAAVAPRLRSLR</sequence>
<feature type="domain" description="Glucose-6-phosphate dehydrogenase assembly protein OpcA N-terminal" evidence="7">
    <location>
        <begin position="50"/>
        <end position="160"/>
    </location>
</feature>
<evidence type="ECO:0000259" key="7">
    <source>
        <dbReference type="Pfam" id="PF10128"/>
    </source>
</evidence>
<evidence type="ECO:0000256" key="4">
    <source>
        <dbReference type="ARBA" id="ARBA00013198"/>
    </source>
</evidence>
<dbReference type="GO" id="GO:0006098">
    <property type="term" value="P:pentose-phosphate shunt"/>
    <property type="evidence" value="ECO:0007669"/>
    <property type="project" value="UniProtKB-UniPathway"/>
</dbReference>